<proteinExistence type="predicted"/>
<organism evidence="3 4">
    <name type="scientific">Mycena alexandri</name>
    <dbReference type="NCBI Taxonomy" id="1745969"/>
    <lineage>
        <taxon>Eukaryota</taxon>
        <taxon>Fungi</taxon>
        <taxon>Dikarya</taxon>
        <taxon>Basidiomycota</taxon>
        <taxon>Agaricomycotina</taxon>
        <taxon>Agaricomycetes</taxon>
        <taxon>Agaricomycetidae</taxon>
        <taxon>Agaricales</taxon>
        <taxon>Marasmiineae</taxon>
        <taxon>Mycenaceae</taxon>
        <taxon>Mycena</taxon>
    </lineage>
</organism>
<comment type="caution">
    <text evidence="3">The sequence shown here is derived from an EMBL/GenBank/DDBJ whole genome shotgun (WGS) entry which is preliminary data.</text>
</comment>
<dbReference type="EMBL" id="JARJCM010000231">
    <property type="protein sequence ID" value="KAJ7021453.1"/>
    <property type="molecule type" value="Genomic_DNA"/>
</dbReference>
<evidence type="ECO:0000313" key="3">
    <source>
        <dbReference type="EMBL" id="KAJ7021453.1"/>
    </source>
</evidence>
<keyword evidence="2" id="KW-0732">Signal</keyword>
<dbReference type="Proteomes" id="UP001218188">
    <property type="component" value="Unassembled WGS sequence"/>
</dbReference>
<feature type="region of interest" description="Disordered" evidence="1">
    <location>
        <begin position="68"/>
        <end position="112"/>
    </location>
</feature>
<feature type="compositionally biased region" description="Polar residues" evidence="1">
    <location>
        <begin position="95"/>
        <end position="112"/>
    </location>
</feature>
<evidence type="ECO:0000313" key="4">
    <source>
        <dbReference type="Proteomes" id="UP001218188"/>
    </source>
</evidence>
<dbReference type="AlphaFoldDB" id="A0AAD6S6R9"/>
<evidence type="ECO:0000256" key="1">
    <source>
        <dbReference type="SAM" id="MobiDB-lite"/>
    </source>
</evidence>
<protein>
    <recommendedName>
        <fullName evidence="5">Secreted protein</fullName>
    </recommendedName>
</protein>
<accession>A0AAD6S6R9</accession>
<feature type="chain" id="PRO_5041911131" description="Secreted protein" evidence="2">
    <location>
        <begin position="20"/>
        <end position="112"/>
    </location>
</feature>
<sequence>MYPVFFFCLFPLASPPSHLVPIDADGRPKSPPGNSITLEDESEPLDLIYFRARRARCTTSAVRLKSNSTARAPRLGGRHAMPFESRAKESRRRNISCTSLEQKSTAQMRGRA</sequence>
<evidence type="ECO:0000256" key="2">
    <source>
        <dbReference type="SAM" id="SignalP"/>
    </source>
</evidence>
<gene>
    <name evidence="3" type="ORF">C8F04DRAFT_1140861</name>
</gene>
<reference evidence="3" key="1">
    <citation type="submission" date="2023-03" db="EMBL/GenBank/DDBJ databases">
        <title>Massive genome expansion in bonnet fungi (Mycena s.s.) driven by repeated elements and novel gene families across ecological guilds.</title>
        <authorList>
            <consortium name="Lawrence Berkeley National Laboratory"/>
            <person name="Harder C.B."/>
            <person name="Miyauchi S."/>
            <person name="Viragh M."/>
            <person name="Kuo A."/>
            <person name="Thoen E."/>
            <person name="Andreopoulos B."/>
            <person name="Lu D."/>
            <person name="Skrede I."/>
            <person name="Drula E."/>
            <person name="Henrissat B."/>
            <person name="Morin E."/>
            <person name="Kohler A."/>
            <person name="Barry K."/>
            <person name="LaButti K."/>
            <person name="Morin E."/>
            <person name="Salamov A."/>
            <person name="Lipzen A."/>
            <person name="Mereny Z."/>
            <person name="Hegedus B."/>
            <person name="Baldrian P."/>
            <person name="Stursova M."/>
            <person name="Weitz H."/>
            <person name="Taylor A."/>
            <person name="Grigoriev I.V."/>
            <person name="Nagy L.G."/>
            <person name="Martin F."/>
            <person name="Kauserud H."/>
        </authorList>
    </citation>
    <scope>NUCLEOTIDE SEQUENCE</scope>
    <source>
        <strain evidence="3">CBHHK200</strain>
    </source>
</reference>
<name>A0AAD6S6R9_9AGAR</name>
<feature type="signal peptide" evidence="2">
    <location>
        <begin position="1"/>
        <end position="19"/>
    </location>
</feature>
<evidence type="ECO:0008006" key="5">
    <source>
        <dbReference type="Google" id="ProtNLM"/>
    </source>
</evidence>
<keyword evidence="4" id="KW-1185">Reference proteome</keyword>